<feature type="transmembrane region" description="Helical" evidence="7">
    <location>
        <begin position="105"/>
        <end position="124"/>
    </location>
</feature>
<feature type="transmembrane region" description="Helical" evidence="7">
    <location>
        <begin position="252"/>
        <end position="275"/>
    </location>
</feature>
<feature type="transmembrane region" description="Helical" evidence="7">
    <location>
        <begin position="72"/>
        <end position="93"/>
    </location>
</feature>
<evidence type="ECO:0000256" key="3">
    <source>
        <dbReference type="ARBA" id="ARBA00022692"/>
    </source>
</evidence>
<feature type="transmembrane region" description="Helical" evidence="7">
    <location>
        <begin position="163"/>
        <end position="185"/>
    </location>
</feature>
<evidence type="ECO:0000256" key="1">
    <source>
        <dbReference type="ARBA" id="ARBA00004141"/>
    </source>
</evidence>
<evidence type="ECO:0000256" key="7">
    <source>
        <dbReference type="SAM" id="Phobius"/>
    </source>
</evidence>
<dbReference type="InterPro" id="IPR044770">
    <property type="entry name" value="MFS_spinster-like"/>
</dbReference>
<feature type="region of interest" description="Disordered" evidence="6">
    <location>
        <begin position="1"/>
        <end position="24"/>
    </location>
</feature>
<proteinExistence type="predicted"/>
<organism evidence="9 10">
    <name type="scientific">Novosphingobium piscinae</name>
    <dbReference type="NCBI Taxonomy" id="1507448"/>
    <lineage>
        <taxon>Bacteria</taxon>
        <taxon>Pseudomonadati</taxon>
        <taxon>Pseudomonadota</taxon>
        <taxon>Alphaproteobacteria</taxon>
        <taxon>Sphingomonadales</taxon>
        <taxon>Sphingomonadaceae</taxon>
        <taxon>Novosphingobium</taxon>
    </lineage>
</organism>
<keyword evidence="10" id="KW-1185">Reference proteome</keyword>
<comment type="caution">
    <text evidence="9">The sequence shown here is derived from an EMBL/GenBank/DDBJ whole genome shotgun (WGS) entry which is preliminary data.</text>
</comment>
<reference evidence="9 10" key="1">
    <citation type="submission" date="2020-08" db="EMBL/GenBank/DDBJ databases">
        <title>The genome sequence of type strain Novosphingobium piscinae KCTC 42194.</title>
        <authorList>
            <person name="Liu Y."/>
        </authorList>
    </citation>
    <scope>NUCLEOTIDE SEQUENCE [LARGE SCALE GENOMIC DNA]</scope>
    <source>
        <strain evidence="9 10">KCTC 42194</strain>
    </source>
</reference>
<feature type="transmembrane region" description="Helical" evidence="7">
    <location>
        <begin position="320"/>
        <end position="341"/>
    </location>
</feature>
<dbReference type="PANTHER" id="PTHR23505:SF79">
    <property type="entry name" value="PROTEIN SPINSTER"/>
    <property type="match status" value="1"/>
</dbReference>
<dbReference type="InterPro" id="IPR011701">
    <property type="entry name" value="MFS"/>
</dbReference>
<dbReference type="Pfam" id="PF07690">
    <property type="entry name" value="MFS_1"/>
    <property type="match status" value="1"/>
</dbReference>
<keyword evidence="3 7" id="KW-0812">Transmembrane</keyword>
<feature type="domain" description="Major facilitator superfamily (MFS) profile" evidence="8">
    <location>
        <begin position="38"/>
        <end position="469"/>
    </location>
</feature>
<comment type="subcellular location">
    <subcellularLocation>
        <location evidence="1">Membrane</location>
        <topology evidence="1">Multi-pass membrane protein</topology>
    </subcellularLocation>
</comment>
<protein>
    <submittedName>
        <fullName evidence="9">MFS transporter</fullName>
    </submittedName>
</protein>
<accession>A0A7X1G1N2</accession>
<gene>
    <name evidence="9" type="ORF">H7F53_14250</name>
</gene>
<feature type="transmembrane region" description="Helical" evidence="7">
    <location>
        <begin position="191"/>
        <end position="211"/>
    </location>
</feature>
<feature type="compositionally biased region" description="Low complexity" evidence="6">
    <location>
        <begin position="15"/>
        <end position="24"/>
    </location>
</feature>
<feature type="transmembrane region" description="Helical" evidence="7">
    <location>
        <begin position="446"/>
        <end position="464"/>
    </location>
</feature>
<dbReference type="PROSITE" id="PS50850">
    <property type="entry name" value="MFS"/>
    <property type="match status" value="1"/>
</dbReference>
<name>A0A7X1G1N2_9SPHN</name>
<feature type="transmembrane region" description="Helical" evidence="7">
    <location>
        <begin position="347"/>
        <end position="368"/>
    </location>
</feature>
<evidence type="ECO:0000256" key="2">
    <source>
        <dbReference type="ARBA" id="ARBA00022448"/>
    </source>
</evidence>
<dbReference type="CDD" id="cd17328">
    <property type="entry name" value="MFS_spinster_like"/>
    <property type="match status" value="1"/>
</dbReference>
<dbReference type="SUPFAM" id="SSF103473">
    <property type="entry name" value="MFS general substrate transporter"/>
    <property type="match status" value="1"/>
</dbReference>
<dbReference type="InterPro" id="IPR020846">
    <property type="entry name" value="MFS_dom"/>
</dbReference>
<dbReference type="EMBL" id="JACLAX010000017">
    <property type="protein sequence ID" value="MBC2670312.1"/>
    <property type="molecule type" value="Genomic_DNA"/>
</dbReference>
<evidence type="ECO:0000256" key="4">
    <source>
        <dbReference type="ARBA" id="ARBA00022989"/>
    </source>
</evidence>
<dbReference type="Gene3D" id="1.20.1250.20">
    <property type="entry name" value="MFS general substrate transporter like domains"/>
    <property type="match status" value="1"/>
</dbReference>
<evidence type="ECO:0000313" key="10">
    <source>
        <dbReference type="Proteomes" id="UP000551327"/>
    </source>
</evidence>
<feature type="transmembrane region" description="Helical" evidence="7">
    <location>
        <begin position="130"/>
        <end position="151"/>
    </location>
</feature>
<evidence type="ECO:0000256" key="6">
    <source>
        <dbReference type="SAM" id="MobiDB-lite"/>
    </source>
</evidence>
<keyword evidence="4 7" id="KW-1133">Transmembrane helix</keyword>
<dbReference type="RefSeq" id="WP_185680174.1">
    <property type="nucleotide sequence ID" value="NZ_JACLAX010000017.1"/>
</dbReference>
<sequence>MQRSGTEAASGSRVPATASGTGGAASAPAFSSAYRRWLLLLILLASAFGYIDRVIIQTLGQAIKEDLRLTDFQLGILGGLSFALLYSTLGLPIARLAERANRLRIIAVSIGVFSGMALLCGTAMSFAQLFLYRIGVGIGEAGVQAPSVSLLGDHFPAHRRGMALGIMKLGSPVGSVTGAVAGGWIAHAYGWRAALIAMAAPGLVLALLYLLTLREPPRGLSDDAGAPATDEPLPPFSQVMRLMLARAEFRHLLIGLALATMGLYSAGAFVTAFFIRVHGLTLAQAGLYFGVLSGISATTGMLVGGYAIDAIARRGPQWYGLFPALGLVIAAPLYLAGYSVADARLSLALQTLAGAFLLFHNVPTLVAFQNMVGLRMRASAAFVFFFVSTLVGIGFGPTLLGWLSDSFAARAFGAGDFAQSCPGGKAVLADLAGRCRQASAIGVRHALMAAVALMLWSAIHYAMAARRMTMAADNPTGKA</sequence>
<dbReference type="InterPro" id="IPR036259">
    <property type="entry name" value="MFS_trans_sf"/>
</dbReference>
<dbReference type="Proteomes" id="UP000551327">
    <property type="component" value="Unassembled WGS sequence"/>
</dbReference>
<evidence type="ECO:0000313" key="9">
    <source>
        <dbReference type="EMBL" id="MBC2670312.1"/>
    </source>
</evidence>
<keyword evidence="5 7" id="KW-0472">Membrane</keyword>
<evidence type="ECO:0000259" key="8">
    <source>
        <dbReference type="PROSITE" id="PS50850"/>
    </source>
</evidence>
<feature type="transmembrane region" description="Helical" evidence="7">
    <location>
        <begin position="380"/>
        <end position="403"/>
    </location>
</feature>
<keyword evidence="2" id="KW-0813">Transport</keyword>
<dbReference type="GO" id="GO:0022857">
    <property type="term" value="F:transmembrane transporter activity"/>
    <property type="evidence" value="ECO:0007669"/>
    <property type="project" value="InterPro"/>
</dbReference>
<evidence type="ECO:0000256" key="5">
    <source>
        <dbReference type="ARBA" id="ARBA00023136"/>
    </source>
</evidence>
<feature type="transmembrane region" description="Helical" evidence="7">
    <location>
        <begin position="37"/>
        <end position="60"/>
    </location>
</feature>
<feature type="transmembrane region" description="Helical" evidence="7">
    <location>
        <begin position="287"/>
        <end position="308"/>
    </location>
</feature>
<dbReference type="PANTHER" id="PTHR23505">
    <property type="entry name" value="SPINSTER"/>
    <property type="match status" value="1"/>
</dbReference>
<dbReference type="GO" id="GO:0016020">
    <property type="term" value="C:membrane"/>
    <property type="evidence" value="ECO:0007669"/>
    <property type="project" value="UniProtKB-SubCell"/>
</dbReference>
<dbReference type="AlphaFoldDB" id="A0A7X1G1N2"/>